<evidence type="ECO:0000313" key="1">
    <source>
        <dbReference type="EMBL" id="KQC30417.1"/>
    </source>
</evidence>
<keyword evidence="2" id="KW-1185">Reference proteome</keyword>
<dbReference type="STRING" id="346185.AAY42_11470"/>
<evidence type="ECO:0000313" key="2">
    <source>
        <dbReference type="Proteomes" id="UP000050827"/>
    </source>
</evidence>
<dbReference type="AlphaFoldDB" id="A0A0Q0WY57"/>
<organism evidence="1 2">
    <name type="scientific">Flagellimonas eckloniae</name>
    <dbReference type="NCBI Taxonomy" id="346185"/>
    <lineage>
        <taxon>Bacteria</taxon>
        <taxon>Pseudomonadati</taxon>
        <taxon>Bacteroidota</taxon>
        <taxon>Flavobacteriia</taxon>
        <taxon>Flavobacteriales</taxon>
        <taxon>Flavobacteriaceae</taxon>
        <taxon>Flagellimonas</taxon>
    </lineage>
</organism>
<dbReference type="Proteomes" id="UP000050827">
    <property type="component" value="Unassembled WGS sequence"/>
</dbReference>
<proteinExistence type="predicted"/>
<dbReference type="EMBL" id="LCTZ01000002">
    <property type="protein sequence ID" value="KQC30417.1"/>
    <property type="molecule type" value="Genomic_DNA"/>
</dbReference>
<comment type="caution">
    <text evidence="1">The sequence shown here is derived from an EMBL/GenBank/DDBJ whole genome shotgun (WGS) entry which is preliminary data.</text>
</comment>
<sequence>MNSKAGFPSIEDYNNKEYAHRHGVDFTYNIKRTSGIFRWEPTISEMIFQGERKGMFLQSLMIRLPNFFRMESIVLIKPTIL</sequence>
<reference evidence="1 2" key="1">
    <citation type="submission" date="2015-04" db="EMBL/GenBank/DDBJ databases">
        <title>Complete genome of flavobacterium.</title>
        <authorList>
            <person name="Kwon Y.M."/>
            <person name="Kim S.-J."/>
        </authorList>
    </citation>
    <scope>NUCLEOTIDE SEQUENCE [LARGE SCALE GENOMIC DNA]</scope>
    <source>
        <strain evidence="1 2">DK169</strain>
    </source>
</reference>
<name>A0A0Q0WY57_9FLAO</name>
<protein>
    <submittedName>
        <fullName evidence="1">Uncharacterized protein</fullName>
    </submittedName>
</protein>
<accession>A0A0Q0WY57</accession>
<gene>
    <name evidence="1" type="ORF">AAY42_11470</name>
</gene>